<dbReference type="EMBL" id="JANHOG010000023">
    <property type="protein sequence ID" value="KAJ3559486.1"/>
    <property type="molecule type" value="Genomic_DNA"/>
</dbReference>
<name>A0ACC1TED6_9APHY</name>
<evidence type="ECO:0000313" key="1">
    <source>
        <dbReference type="EMBL" id="KAJ3559486.1"/>
    </source>
</evidence>
<dbReference type="Proteomes" id="UP001148662">
    <property type="component" value="Unassembled WGS sequence"/>
</dbReference>
<organism evidence="1 2">
    <name type="scientific">Phlebia brevispora</name>
    <dbReference type="NCBI Taxonomy" id="194682"/>
    <lineage>
        <taxon>Eukaryota</taxon>
        <taxon>Fungi</taxon>
        <taxon>Dikarya</taxon>
        <taxon>Basidiomycota</taxon>
        <taxon>Agaricomycotina</taxon>
        <taxon>Agaricomycetes</taxon>
        <taxon>Polyporales</taxon>
        <taxon>Meruliaceae</taxon>
        <taxon>Phlebia</taxon>
    </lineage>
</organism>
<gene>
    <name evidence="1" type="ORF">NM688_g316</name>
</gene>
<proteinExistence type="predicted"/>
<comment type="caution">
    <text evidence="1">The sequence shown here is derived from an EMBL/GenBank/DDBJ whole genome shotgun (WGS) entry which is preliminary data.</text>
</comment>
<keyword evidence="2" id="KW-1185">Reference proteome</keyword>
<protein>
    <submittedName>
        <fullName evidence="1">Uncharacterized protein</fullName>
    </submittedName>
</protein>
<sequence>MGFFSSRRPDDFEEKLDGDATVVQVIRSRFYGKHKGKGRELSSTPEVISLRSSITPSSDPSRDNHSTYDSGSLRKVERRPASPRARPPTLSIATDTYRTSTDAITITLAQRLNELAVANSQGLLDDDEYRLLRQSLFERLAGTSAVLSETPLVPVAGPPREHPDGRTSISSSHLRHASSNFHVQASRPPSVQSKRSLTSSVSGFLKRASSRRVSSSHDGSRSDTGSVFSSPRTPDRSAFSPSLSRPSEASLRTAGSQTLHESDSTTSRHPKLDRLSISQTLRSESISRASGKSVRRTPSVPPSSFPSTTLSHEAKVAQMSVIDTLADDDELVTADEIREAIEKIEAEGRRLLDAFNGLELSTLVKQQRRPGHAPLATATLLPSPVDSDTHWKNTLSPPASIRGARDIDAMSTRSGGSARTALSRKRSPSVSSRNRQLNPNSAPVFQPVTLGRKNSLSSISSRNRSGVGSVLPSGRFAFGSTSSLNLRGSSNHLPLAPVAETEAAQESGAMPKSPGGSHYSGSAREDEDIAALEAEMADIRRRRAEVTARYEARIEYLRARLKGAELREKLMKR</sequence>
<accession>A0ACC1TED6</accession>
<reference evidence="1" key="1">
    <citation type="submission" date="2022-07" db="EMBL/GenBank/DDBJ databases">
        <title>Genome Sequence of Phlebia brevispora.</title>
        <authorList>
            <person name="Buettner E."/>
        </authorList>
    </citation>
    <scope>NUCLEOTIDE SEQUENCE</scope>
    <source>
        <strain evidence="1">MPL23</strain>
    </source>
</reference>
<evidence type="ECO:0000313" key="2">
    <source>
        <dbReference type="Proteomes" id="UP001148662"/>
    </source>
</evidence>